<gene>
    <name evidence="2" type="ORF">SAMN05216578_10363</name>
</gene>
<keyword evidence="1" id="KW-0732">Signal</keyword>
<protein>
    <submittedName>
        <fullName evidence="2">Uncharacterized protein</fullName>
    </submittedName>
</protein>
<evidence type="ECO:0000256" key="1">
    <source>
        <dbReference type="SAM" id="SignalP"/>
    </source>
</evidence>
<proteinExistence type="predicted"/>
<sequence>MKLRSPLILVALLGFATLVSAESVETTDTPPYVCTPEEALKKAEETAITINEIAAGDAAKAERLHNQLIELQQRDPTRSDHGACEAYDRVIKELKEKNPS</sequence>
<dbReference type="OrthoDB" id="7027446at2"/>
<dbReference type="Proteomes" id="UP000242815">
    <property type="component" value="Unassembled WGS sequence"/>
</dbReference>
<evidence type="ECO:0000313" key="3">
    <source>
        <dbReference type="Proteomes" id="UP000242815"/>
    </source>
</evidence>
<reference evidence="2 3" key="1">
    <citation type="submission" date="2016-10" db="EMBL/GenBank/DDBJ databases">
        <authorList>
            <person name="de Groot N.N."/>
        </authorList>
    </citation>
    <scope>NUCLEOTIDE SEQUENCE [LARGE SCALE GENOMIC DNA]</scope>
    <source>
        <strain evidence="2 3">JCM 18415</strain>
    </source>
</reference>
<name>A0A1I6B2Y1_9GAMM</name>
<feature type="signal peptide" evidence="1">
    <location>
        <begin position="1"/>
        <end position="21"/>
    </location>
</feature>
<evidence type="ECO:0000313" key="2">
    <source>
        <dbReference type="EMBL" id="SFQ75274.1"/>
    </source>
</evidence>
<dbReference type="AlphaFoldDB" id="A0A1I6B2Y1"/>
<dbReference type="EMBL" id="FOYD01000003">
    <property type="protein sequence ID" value="SFQ75274.1"/>
    <property type="molecule type" value="Genomic_DNA"/>
</dbReference>
<dbReference type="RefSeq" id="WP_090537869.1">
    <property type="nucleotide sequence ID" value="NZ_FOYD01000003.1"/>
</dbReference>
<feature type="chain" id="PRO_5017383705" evidence="1">
    <location>
        <begin position="22"/>
        <end position="100"/>
    </location>
</feature>
<accession>A0A1I6B2Y1</accession>
<organism evidence="2 3">
    <name type="scientific">Halopseudomonas formosensis</name>
    <dbReference type="NCBI Taxonomy" id="1002526"/>
    <lineage>
        <taxon>Bacteria</taxon>
        <taxon>Pseudomonadati</taxon>
        <taxon>Pseudomonadota</taxon>
        <taxon>Gammaproteobacteria</taxon>
        <taxon>Pseudomonadales</taxon>
        <taxon>Pseudomonadaceae</taxon>
        <taxon>Halopseudomonas</taxon>
    </lineage>
</organism>